<reference evidence="1 2" key="1">
    <citation type="journal article" date="2014" name="Genome Biol. Evol.">
        <title>The secreted proteins of Achlya hypogyna and Thraustotheca clavata identify the ancestral oomycete secretome and reveal gene acquisitions by horizontal gene transfer.</title>
        <authorList>
            <person name="Misner I."/>
            <person name="Blouin N."/>
            <person name="Leonard G."/>
            <person name="Richards T.A."/>
            <person name="Lane C.E."/>
        </authorList>
    </citation>
    <scope>NUCLEOTIDE SEQUENCE [LARGE SCALE GENOMIC DNA]</scope>
    <source>
        <strain evidence="1 2">ATCC 34112</strain>
    </source>
</reference>
<proteinExistence type="predicted"/>
<keyword evidence="2" id="KW-1185">Reference proteome</keyword>
<name>A0A1V9YD50_9STRA</name>
<sequence>MKCVIMHMQLGPSAEVSSIGGHIQNRMKDAMSGLNLTTQVAEMVVIECSGDFRDWLGGVTLTRTYDFDVVTLLRVQNCFGASKSNCTTILITDYRYEGTLLTTNIVYWYRFVRNLRLFGQIYNIFRVVLLVGGCYYAHVNTIAFQYATIYCQLKCVVSTILRIPPQHMLLTVRQSIYLSFVHSAHSMVQFT</sequence>
<evidence type="ECO:0000313" key="2">
    <source>
        <dbReference type="Proteomes" id="UP000243217"/>
    </source>
</evidence>
<accession>A0A1V9YD50</accession>
<gene>
    <name evidence="1" type="ORF">THRCLA_23142</name>
</gene>
<organism evidence="1 2">
    <name type="scientific">Thraustotheca clavata</name>
    <dbReference type="NCBI Taxonomy" id="74557"/>
    <lineage>
        <taxon>Eukaryota</taxon>
        <taxon>Sar</taxon>
        <taxon>Stramenopiles</taxon>
        <taxon>Oomycota</taxon>
        <taxon>Saprolegniomycetes</taxon>
        <taxon>Saprolegniales</taxon>
        <taxon>Achlyaceae</taxon>
        <taxon>Thraustotheca</taxon>
    </lineage>
</organism>
<dbReference type="EMBL" id="JNBS01004306">
    <property type="protein sequence ID" value="OQR83622.1"/>
    <property type="molecule type" value="Genomic_DNA"/>
</dbReference>
<protein>
    <submittedName>
        <fullName evidence="1">Uncharacterized protein</fullName>
    </submittedName>
</protein>
<dbReference type="Proteomes" id="UP000243217">
    <property type="component" value="Unassembled WGS sequence"/>
</dbReference>
<evidence type="ECO:0000313" key="1">
    <source>
        <dbReference type="EMBL" id="OQR83622.1"/>
    </source>
</evidence>
<dbReference type="AlphaFoldDB" id="A0A1V9YD50"/>
<comment type="caution">
    <text evidence="1">The sequence shown here is derived from an EMBL/GenBank/DDBJ whole genome shotgun (WGS) entry which is preliminary data.</text>
</comment>